<keyword evidence="3" id="KW-0479">Metal-binding</keyword>
<keyword evidence="5" id="KW-0411">Iron-sulfur</keyword>
<dbReference type="PANTHER" id="PTHR43728">
    <property type="entry name" value="SLR0304 PROTEIN"/>
    <property type="match status" value="1"/>
</dbReference>
<dbReference type="InterPro" id="IPR026351">
    <property type="entry name" value="rSAM_ArsS-like"/>
</dbReference>
<dbReference type="Gene3D" id="3.20.20.70">
    <property type="entry name" value="Aldolase class I"/>
    <property type="match status" value="1"/>
</dbReference>
<keyword evidence="2" id="KW-0949">S-adenosyl-L-methionine</keyword>
<evidence type="ECO:0000313" key="7">
    <source>
        <dbReference type="EMBL" id="HCO26715.1"/>
    </source>
</evidence>
<dbReference type="InterPro" id="IPR007197">
    <property type="entry name" value="rSAM"/>
</dbReference>
<dbReference type="EMBL" id="DQAY01000170">
    <property type="protein sequence ID" value="HCO26715.1"/>
    <property type="molecule type" value="Genomic_DNA"/>
</dbReference>
<dbReference type="GO" id="GO:0046872">
    <property type="term" value="F:metal ion binding"/>
    <property type="evidence" value="ECO:0007669"/>
    <property type="project" value="UniProtKB-KW"/>
</dbReference>
<dbReference type="NCBIfam" id="TIGR04167">
    <property type="entry name" value="rSAM_SeCys"/>
    <property type="match status" value="1"/>
</dbReference>
<dbReference type="AlphaFoldDB" id="A0A3D3RCZ2"/>
<accession>A0A3D3RCZ2</accession>
<dbReference type="SFLD" id="SFLDS00029">
    <property type="entry name" value="Radical_SAM"/>
    <property type="match status" value="1"/>
</dbReference>
<dbReference type="SUPFAM" id="SSF102114">
    <property type="entry name" value="Radical SAM enzymes"/>
    <property type="match status" value="1"/>
</dbReference>
<name>A0A3D3RCZ2_9PLAN</name>
<keyword evidence="4" id="KW-0408">Iron</keyword>
<evidence type="ECO:0000259" key="6">
    <source>
        <dbReference type="PROSITE" id="PS51918"/>
    </source>
</evidence>
<dbReference type="CDD" id="cd01335">
    <property type="entry name" value="Radical_SAM"/>
    <property type="match status" value="1"/>
</dbReference>
<evidence type="ECO:0000256" key="2">
    <source>
        <dbReference type="ARBA" id="ARBA00022691"/>
    </source>
</evidence>
<dbReference type="InterPro" id="IPR013785">
    <property type="entry name" value="Aldolase_TIM"/>
</dbReference>
<feature type="domain" description="Radical SAM core" evidence="6">
    <location>
        <begin position="41"/>
        <end position="271"/>
    </location>
</feature>
<organism evidence="7 8">
    <name type="scientific">Gimesia maris</name>
    <dbReference type="NCBI Taxonomy" id="122"/>
    <lineage>
        <taxon>Bacteria</taxon>
        <taxon>Pseudomonadati</taxon>
        <taxon>Planctomycetota</taxon>
        <taxon>Planctomycetia</taxon>
        <taxon>Planctomycetales</taxon>
        <taxon>Planctomycetaceae</taxon>
        <taxon>Gimesia</taxon>
    </lineage>
</organism>
<dbReference type="GO" id="GO:0003824">
    <property type="term" value="F:catalytic activity"/>
    <property type="evidence" value="ECO:0007669"/>
    <property type="project" value="InterPro"/>
</dbReference>
<sequence>MASLTLLRQHSKLADPREQLRILNERSQQPAFEAQFQNQQLPGLHATSIETLQINLGKLCNMTCEHCHVDAGPDRREIMTAETVQECLQALEHPGFQTLDLTGGAPEMNPHFKDLVIAARKLGRRIIDRSNLTILLAPGFQDLPQFLADQNVEIIASLPCYLQENTDAQRGDGAFQKSIQALQKLNSLGYGIPGSELKLTLVYNPVGFSLPPNQSELEAAYRRELNQRFGVQFTNLITITNMPISRFLSELIQQERFEEYMERLVNAFNPATVSGLMCRSILSVDWQGFLYDCDFNQMLNLPVAALKRRHIRDFDYDDLVSRKIVTGQHCFGCTAGAGSSCGGAITPP</sequence>
<evidence type="ECO:0000256" key="1">
    <source>
        <dbReference type="ARBA" id="ARBA00001966"/>
    </source>
</evidence>
<evidence type="ECO:0000256" key="4">
    <source>
        <dbReference type="ARBA" id="ARBA00023004"/>
    </source>
</evidence>
<gene>
    <name evidence="7" type="ORF">DIT97_28255</name>
</gene>
<dbReference type="Pfam" id="PF04055">
    <property type="entry name" value="Radical_SAM"/>
    <property type="match status" value="1"/>
</dbReference>
<dbReference type="InterPro" id="IPR058240">
    <property type="entry name" value="rSAM_sf"/>
</dbReference>
<dbReference type="PANTHER" id="PTHR43728:SF1">
    <property type="entry name" value="FE-S OXIDOREDUCTASE"/>
    <property type="match status" value="1"/>
</dbReference>
<comment type="cofactor">
    <cofactor evidence="1">
        <name>[4Fe-4S] cluster</name>
        <dbReference type="ChEBI" id="CHEBI:49883"/>
    </cofactor>
</comment>
<protein>
    <submittedName>
        <fullName evidence="7">Radical SAM protein</fullName>
    </submittedName>
</protein>
<evidence type="ECO:0000256" key="5">
    <source>
        <dbReference type="ARBA" id="ARBA00023014"/>
    </source>
</evidence>
<reference evidence="7 8" key="1">
    <citation type="journal article" date="2018" name="Nat. Biotechnol.">
        <title>A standardized bacterial taxonomy based on genome phylogeny substantially revises the tree of life.</title>
        <authorList>
            <person name="Parks D.H."/>
            <person name="Chuvochina M."/>
            <person name="Waite D.W."/>
            <person name="Rinke C."/>
            <person name="Skarshewski A."/>
            <person name="Chaumeil P.A."/>
            <person name="Hugenholtz P."/>
        </authorList>
    </citation>
    <scope>NUCLEOTIDE SEQUENCE [LARGE SCALE GENOMIC DNA]</scope>
    <source>
        <strain evidence="7">UBA9375</strain>
    </source>
</reference>
<dbReference type="Proteomes" id="UP000263642">
    <property type="component" value="Unassembled WGS sequence"/>
</dbReference>
<dbReference type="GO" id="GO:0051536">
    <property type="term" value="F:iron-sulfur cluster binding"/>
    <property type="evidence" value="ECO:0007669"/>
    <property type="project" value="UniProtKB-KW"/>
</dbReference>
<proteinExistence type="predicted"/>
<evidence type="ECO:0000313" key="8">
    <source>
        <dbReference type="Proteomes" id="UP000263642"/>
    </source>
</evidence>
<dbReference type="SFLD" id="SFLDG01067">
    <property type="entry name" value="SPASM/twitch_domain_containing"/>
    <property type="match status" value="1"/>
</dbReference>
<dbReference type="PROSITE" id="PS51918">
    <property type="entry name" value="RADICAL_SAM"/>
    <property type="match status" value="1"/>
</dbReference>
<comment type="caution">
    <text evidence="7">The sequence shown here is derived from an EMBL/GenBank/DDBJ whole genome shotgun (WGS) entry which is preliminary data.</text>
</comment>
<dbReference type="Pfam" id="PF12345">
    <property type="entry name" value="DUF3641"/>
    <property type="match status" value="1"/>
</dbReference>
<dbReference type="InterPro" id="IPR024521">
    <property type="entry name" value="ArsS-like_C"/>
</dbReference>
<evidence type="ECO:0000256" key="3">
    <source>
        <dbReference type="ARBA" id="ARBA00022723"/>
    </source>
</evidence>